<dbReference type="InterPro" id="IPR036179">
    <property type="entry name" value="Ig-like_dom_sf"/>
</dbReference>
<gene>
    <name evidence="8" type="ORF">UPYG_G00023010</name>
</gene>
<evidence type="ECO:0000256" key="3">
    <source>
        <dbReference type="ARBA" id="ARBA00023136"/>
    </source>
</evidence>
<comment type="caution">
    <text evidence="8">The sequence shown here is derived from an EMBL/GenBank/DDBJ whole genome shotgun (WGS) entry which is preliminary data.</text>
</comment>
<feature type="compositionally biased region" description="Basic and acidic residues" evidence="5">
    <location>
        <begin position="298"/>
        <end position="308"/>
    </location>
</feature>
<dbReference type="CDD" id="cd00096">
    <property type="entry name" value="Ig"/>
    <property type="match status" value="1"/>
</dbReference>
<dbReference type="PROSITE" id="PS50835">
    <property type="entry name" value="IG_LIKE"/>
    <property type="match status" value="1"/>
</dbReference>
<dbReference type="Pfam" id="PF07204">
    <property type="entry name" value="Orthoreo_P10"/>
    <property type="match status" value="1"/>
</dbReference>
<proteinExistence type="predicted"/>
<keyword evidence="6" id="KW-0812">Transmembrane</keyword>
<keyword evidence="3 6" id="KW-0472">Membrane</keyword>
<organism evidence="8 9">
    <name type="scientific">Umbra pygmaea</name>
    <name type="common">Eastern mudminnow</name>
    <dbReference type="NCBI Taxonomy" id="75934"/>
    <lineage>
        <taxon>Eukaryota</taxon>
        <taxon>Metazoa</taxon>
        <taxon>Chordata</taxon>
        <taxon>Craniata</taxon>
        <taxon>Vertebrata</taxon>
        <taxon>Euteleostomi</taxon>
        <taxon>Actinopterygii</taxon>
        <taxon>Neopterygii</taxon>
        <taxon>Teleostei</taxon>
        <taxon>Protacanthopterygii</taxon>
        <taxon>Esociformes</taxon>
        <taxon>Umbridae</taxon>
        <taxon>Umbra</taxon>
    </lineage>
</organism>
<evidence type="ECO:0000256" key="5">
    <source>
        <dbReference type="SAM" id="MobiDB-lite"/>
    </source>
</evidence>
<accession>A0ABD0XPA2</accession>
<evidence type="ECO:0000256" key="2">
    <source>
        <dbReference type="ARBA" id="ARBA00022729"/>
    </source>
</evidence>
<dbReference type="EMBL" id="JAGEUA010000001">
    <property type="protein sequence ID" value="KAL1022167.1"/>
    <property type="molecule type" value="Genomic_DNA"/>
</dbReference>
<evidence type="ECO:0000259" key="7">
    <source>
        <dbReference type="PROSITE" id="PS50835"/>
    </source>
</evidence>
<keyword evidence="9" id="KW-1185">Reference proteome</keyword>
<protein>
    <recommendedName>
        <fullName evidence="7">Ig-like domain-containing protein</fullName>
    </recommendedName>
</protein>
<dbReference type="InterPro" id="IPR013783">
    <property type="entry name" value="Ig-like_fold"/>
</dbReference>
<evidence type="ECO:0000313" key="9">
    <source>
        <dbReference type="Proteomes" id="UP001557470"/>
    </source>
</evidence>
<feature type="compositionally biased region" description="Basic residues" evidence="5">
    <location>
        <begin position="345"/>
        <end position="355"/>
    </location>
</feature>
<keyword evidence="4" id="KW-0325">Glycoprotein</keyword>
<dbReference type="Proteomes" id="UP001557470">
    <property type="component" value="Unassembled WGS sequence"/>
</dbReference>
<dbReference type="PANTHER" id="PTHR12080">
    <property type="entry name" value="SIGNALING LYMPHOCYTIC ACTIVATION MOLECULE"/>
    <property type="match status" value="1"/>
</dbReference>
<dbReference type="SUPFAM" id="SSF48726">
    <property type="entry name" value="Immunoglobulin"/>
    <property type="match status" value="2"/>
</dbReference>
<dbReference type="InterPro" id="IPR015631">
    <property type="entry name" value="CD2/SLAM_rcpt"/>
</dbReference>
<evidence type="ECO:0000313" key="8">
    <source>
        <dbReference type="EMBL" id="KAL1022167.1"/>
    </source>
</evidence>
<dbReference type="PANTHER" id="PTHR12080:SF59">
    <property type="entry name" value="HEPATIC AND GLIAL CELL ADHESION MOLECULE"/>
    <property type="match status" value="1"/>
</dbReference>
<feature type="transmembrane region" description="Helical" evidence="6">
    <location>
        <begin position="241"/>
        <end position="266"/>
    </location>
</feature>
<dbReference type="InterPro" id="IPR007110">
    <property type="entry name" value="Ig-like_dom"/>
</dbReference>
<dbReference type="InterPro" id="IPR009854">
    <property type="entry name" value="Orthoreo_P10"/>
</dbReference>
<evidence type="ECO:0000256" key="6">
    <source>
        <dbReference type="SAM" id="Phobius"/>
    </source>
</evidence>
<name>A0ABD0XPA2_UMBPY</name>
<keyword evidence="6" id="KW-1133">Transmembrane helix</keyword>
<dbReference type="AlphaFoldDB" id="A0ABD0XPA2"/>
<feature type="region of interest" description="Disordered" evidence="5">
    <location>
        <begin position="288"/>
        <end position="355"/>
    </location>
</feature>
<sequence>MNDKKKVLSTRCRTDASDEEKIGEKTNEIKLGNTMSWRLQLAVLVLHSFTSLSSASPETCKLTGSSITVPLSYKASENDEINWKHNDIVIFKRKNQKYKPGKKEDISSDGSLILNNLTISNGGTYIGEVFSDGKSLRKTTVSVCVEEKKPKGTFKCSSLNVTMTCTVTRTNTVSFSWMKNGKLIVGKTETLTILLKDLKESDTFTCSVANKASKETSDIIKPTCKGSSDSRFADKLFGFDFWTMVGILAGGGGLVVILIIVTLVCCCHSRHQTRRRCEEEGEMRLVPLTQPQYPCHPDGQKQKQRPHEVAAPGSTGPRHAPQARERPPQTPRDDDDEQPPPLPQPRKKRPRPPKQ</sequence>
<evidence type="ECO:0000256" key="4">
    <source>
        <dbReference type="ARBA" id="ARBA00023180"/>
    </source>
</evidence>
<reference evidence="8 9" key="1">
    <citation type="submission" date="2024-06" db="EMBL/GenBank/DDBJ databases">
        <authorList>
            <person name="Pan Q."/>
            <person name="Wen M."/>
            <person name="Jouanno E."/>
            <person name="Zahm M."/>
            <person name="Klopp C."/>
            <person name="Cabau C."/>
            <person name="Louis A."/>
            <person name="Berthelot C."/>
            <person name="Parey E."/>
            <person name="Roest Crollius H."/>
            <person name="Montfort J."/>
            <person name="Robinson-Rechavi M."/>
            <person name="Bouchez O."/>
            <person name="Lampietro C."/>
            <person name="Lopez Roques C."/>
            <person name="Donnadieu C."/>
            <person name="Postlethwait J."/>
            <person name="Bobe J."/>
            <person name="Verreycken H."/>
            <person name="Guiguen Y."/>
        </authorList>
    </citation>
    <scope>NUCLEOTIDE SEQUENCE [LARGE SCALE GENOMIC DNA]</scope>
    <source>
        <strain evidence="8">Up_M1</strain>
        <tissue evidence="8">Testis</tissue>
    </source>
</reference>
<dbReference type="GO" id="GO:0016020">
    <property type="term" value="C:membrane"/>
    <property type="evidence" value="ECO:0007669"/>
    <property type="project" value="UniProtKB-SubCell"/>
</dbReference>
<comment type="subcellular location">
    <subcellularLocation>
        <location evidence="1">Membrane</location>
    </subcellularLocation>
</comment>
<evidence type="ECO:0000256" key="1">
    <source>
        <dbReference type="ARBA" id="ARBA00004370"/>
    </source>
</evidence>
<keyword evidence="2" id="KW-0732">Signal</keyword>
<feature type="domain" description="Ig-like" evidence="7">
    <location>
        <begin position="161"/>
        <end position="217"/>
    </location>
</feature>
<dbReference type="Gene3D" id="2.60.40.10">
    <property type="entry name" value="Immunoglobulins"/>
    <property type="match status" value="2"/>
</dbReference>